<evidence type="ECO:0000313" key="1">
    <source>
        <dbReference type="EMBL" id="ETO34296.1"/>
    </source>
</evidence>
<dbReference type="Proteomes" id="UP000023152">
    <property type="component" value="Unassembled WGS sequence"/>
</dbReference>
<name>X6P7Y4_RETFI</name>
<protein>
    <submittedName>
        <fullName evidence="1">Uncharacterized protein</fullName>
    </submittedName>
</protein>
<organism evidence="1 2">
    <name type="scientific">Reticulomyxa filosa</name>
    <dbReference type="NCBI Taxonomy" id="46433"/>
    <lineage>
        <taxon>Eukaryota</taxon>
        <taxon>Sar</taxon>
        <taxon>Rhizaria</taxon>
        <taxon>Retaria</taxon>
        <taxon>Foraminifera</taxon>
        <taxon>Monothalamids</taxon>
        <taxon>Reticulomyxidae</taxon>
        <taxon>Reticulomyxa</taxon>
    </lineage>
</organism>
<evidence type="ECO:0000313" key="2">
    <source>
        <dbReference type="Proteomes" id="UP000023152"/>
    </source>
</evidence>
<proteinExistence type="predicted"/>
<reference evidence="1 2" key="1">
    <citation type="journal article" date="2013" name="Curr. Biol.">
        <title>The Genome of the Foraminiferan Reticulomyxa filosa.</title>
        <authorList>
            <person name="Glockner G."/>
            <person name="Hulsmann N."/>
            <person name="Schleicher M."/>
            <person name="Noegel A.A."/>
            <person name="Eichinger L."/>
            <person name="Gallinger C."/>
            <person name="Pawlowski J."/>
            <person name="Sierra R."/>
            <person name="Euteneuer U."/>
            <person name="Pillet L."/>
            <person name="Moustafa A."/>
            <person name="Platzer M."/>
            <person name="Groth M."/>
            <person name="Szafranski K."/>
            <person name="Schliwa M."/>
        </authorList>
    </citation>
    <scope>NUCLEOTIDE SEQUENCE [LARGE SCALE GENOMIC DNA]</scope>
</reference>
<comment type="caution">
    <text evidence="1">The sequence shown here is derived from an EMBL/GenBank/DDBJ whole genome shotgun (WGS) entry which is preliminary data.</text>
</comment>
<dbReference type="AlphaFoldDB" id="X6P7Y4"/>
<sequence length="143" mass="17160">MVLKTVGLLYQFFRSDIFNPSQKKSNCPISFFNKTIKRLYQKAKYKKVVKFQYNYCELVFLINPTYGKTIFLECGKIIIKIKHIFIQLIQPFLSSAIVYFTNFFNYKFEKSILNINFVNKNHTFFKGKFYKKCIACDDVKRYN</sequence>
<gene>
    <name evidence="1" type="ORF">RFI_02797</name>
</gene>
<keyword evidence="2" id="KW-1185">Reference proteome</keyword>
<accession>X6P7Y4</accession>
<dbReference type="EMBL" id="ASPP01002699">
    <property type="protein sequence ID" value="ETO34296.1"/>
    <property type="molecule type" value="Genomic_DNA"/>
</dbReference>